<proteinExistence type="predicted"/>
<dbReference type="Proteomes" id="UP000838412">
    <property type="component" value="Chromosome 17"/>
</dbReference>
<organism evidence="2 3">
    <name type="scientific">Branchiostoma lanceolatum</name>
    <name type="common">Common lancelet</name>
    <name type="synonym">Amphioxus lanceolatum</name>
    <dbReference type="NCBI Taxonomy" id="7740"/>
    <lineage>
        <taxon>Eukaryota</taxon>
        <taxon>Metazoa</taxon>
        <taxon>Chordata</taxon>
        <taxon>Cephalochordata</taxon>
        <taxon>Leptocardii</taxon>
        <taxon>Amphioxiformes</taxon>
        <taxon>Branchiostomatidae</taxon>
        <taxon>Branchiostoma</taxon>
    </lineage>
</organism>
<evidence type="ECO:0000313" key="3">
    <source>
        <dbReference type="Proteomes" id="UP000838412"/>
    </source>
</evidence>
<name>A0A8J9Z9H1_BRALA</name>
<dbReference type="AlphaFoldDB" id="A0A8J9Z9H1"/>
<dbReference type="EMBL" id="OV696702">
    <property type="protein sequence ID" value="CAH1249811.1"/>
    <property type="molecule type" value="Genomic_DNA"/>
</dbReference>
<accession>A0A8J9Z9H1</accession>
<sequence length="123" mass="13795">MGAGGAKLRPDPSVLLLHVPHLSHLSHLVSPVTPVHLKNREERLECNLIHQWAELTPLKILAETWRYLCPPVDLTCVGVVPPSGVQLTFEPEPPAVSRGQHPAPSHNRTQWDRRMSDCLKTQR</sequence>
<feature type="region of interest" description="Disordered" evidence="1">
    <location>
        <begin position="91"/>
        <end position="123"/>
    </location>
</feature>
<evidence type="ECO:0000256" key="1">
    <source>
        <dbReference type="SAM" id="MobiDB-lite"/>
    </source>
</evidence>
<reference evidence="2" key="1">
    <citation type="submission" date="2022-01" db="EMBL/GenBank/DDBJ databases">
        <authorList>
            <person name="Braso-Vives M."/>
        </authorList>
    </citation>
    <scope>NUCLEOTIDE SEQUENCE</scope>
</reference>
<keyword evidence="3" id="KW-1185">Reference proteome</keyword>
<gene>
    <name evidence="2" type="primary">Hypp8693</name>
    <name evidence="2" type="ORF">BLAG_LOCUS10789</name>
</gene>
<protein>
    <submittedName>
        <fullName evidence="2">Hypp8693 protein</fullName>
    </submittedName>
</protein>
<evidence type="ECO:0000313" key="2">
    <source>
        <dbReference type="EMBL" id="CAH1249811.1"/>
    </source>
</evidence>